<protein>
    <submittedName>
        <fullName evidence="6">ATP-grasp domain-containing protein</fullName>
    </submittedName>
</protein>
<dbReference type="Pfam" id="PF02655">
    <property type="entry name" value="ATP-grasp_3"/>
    <property type="match status" value="1"/>
</dbReference>
<keyword evidence="3 4" id="KW-0067">ATP-binding</keyword>
<dbReference type="EMBL" id="CP136865">
    <property type="protein sequence ID" value="WOJ96772.1"/>
    <property type="molecule type" value="Genomic_DNA"/>
</dbReference>
<dbReference type="Proteomes" id="UP001626549">
    <property type="component" value="Chromosome"/>
</dbReference>
<dbReference type="PANTHER" id="PTHR43585:SF2">
    <property type="entry name" value="ATP-GRASP ENZYME FSQD"/>
    <property type="match status" value="1"/>
</dbReference>
<evidence type="ECO:0000259" key="5">
    <source>
        <dbReference type="PROSITE" id="PS50975"/>
    </source>
</evidence>
<evidence type="ECO:0000313" key="6">
    <source>
        <dbReference type="EMBL" id="WOJ96772.1"/>
    </source>
</evidence>
<evidence type="ECO:0000313" key="7">
    <source>
        <dbReference type="Proteomes" id="UP001626549"/>
    </source>
</evidence>
<proteinExistence type="predicted"/>
<dbReference type="InterPro" id="IPR011761">
    <property type="entry name" value="ATP-grasp"/>
</dbReference>
<dbReference type="InterPro" id="IPR013815">
    <property type="entry name" value="ATP_grasp_subdomain_1"/>
</dbReference>
<evidence type="ECO:0000256" key="2">
    <source>
        <dbReference type="ARBA" id="ARBA00022741"/>
    </source>
</evidence>
<dbReference type="PROSITE" id="PS50975">
    <property type="entry name" value="ATP_GRASP"/>
    <property type="match status" value="1"/>
</dbReference>
<feature type="domain" description="ATP-grasp" evidence="5">
    <location>
        <begin position="98"/>
        <end position="293"/>
    </location>
</feature>
<dbReference type="Gene3D" id="3.30.1490.20">
    <property type="entry name" value="ATP-grasp fold, A domain"/>
    <property type="match status" value="1"/>
</dbReference>
<keyword evidence="7" id="KW-1185">Reference proteome</keyword>
<keyword evidence="1" id="KW-0436">Ligase</keyword>
<name>A0ABZ0IB95_9GAMM</name>
<evidence type="ECO:0000256" key="4">
    <source>
        <dbReference type="PROSITE-ProRule" id="PRU00409"/>
    </source>
</evidence>
<dbReference type="PANTHER" id="PTHR43585">
    <property type="entry name" value="FUMIPYRROLE BIOSYNTHESIS PROTEIN C"/>
    <property type="match status" value="1"/>
</dbReference>
<keyword evidence="2 4" id="KW-0547">Nucleotide-binding</keyword>
<dbReference type="InterPro" id="IPR003806">
    <property type="entry name" value="ATP-grasp_PylC-type"/>
</dbReference>
<dbReference type="Gene3D" id="3.30.470.20">
    <property type="entry name" value="ATP-grasp fold, B domain"/>
    <property type="match status" value="1"/>
</dbReference>
<dbReference type="RefSeq" id="WP_407327461.1">
    <property type="nucleotide sequence ID" value="NZ_CP136865.1"/>
</dbReference>
<reference evidence="6 7" key="1">
    <citation type="submission" date="2023-10" db="EMBL/GenBank/DDBJ databases">
        <title>Two novel species belonging to the OM43/NOR5 clade.</title>
        <authorList>
            <person name="Park M."/>
        </authorList>
    </citation>
    <scope>NUCLEOTIDE SEQUENCE [LARGE SCALE GENOMIC DNA]</scope>
    <source>
        <strain evidence="6 7">IMCC45268</strain>
    </source>
</reference>
<dbReference type="InterPro" id="IPR052032">
    <property type="entry name" value="ATP-dep_AA_Ligase"/>
</dbReference>
<sequence>MRALLVDTGFSAEPLLHAATAAGFDVSVVGNRPDDVLTHIASDYIQSDYSRTPLLRKSFVESHSDALIPGCTDISYLSSSSLRDEPGVRNIDSFDQSQMIFDKAKFRSLCHELDVPSPQSYENLEAIEVGSKVIVKPVDAYSGRGISVIHFNDEAELARAVSHAKASSPSNSFLVEDFVEGYLYSSSLFMKRGKVARAFLVEEHCCSGSYSVSLSRVIDDTPGSKRREVEAAMELISQHLDLCDGLMHVQWIEGPDGFKLIELTRRCPGDLYARLIELSTGFDYAGAYVAPFLGQSLSRQATTEDSIPNTLRVTVKGPPKSMLTQLEISDSHRVVEYYPLINIGEEIDESGRVGILFLALDATYHSKALGEGWEDSLYEVSSVKP</sequence>
<accession>A0ABZ0IB95</accession>
<evidence type="ECO:0000256" key="3">
    <source>
        <dbReference type="ARBA" id="ARBA00022840"/>
    </source>
</evidence>
<dbReference type="Gene3D" id="3.40.50.20">
    <property type="match status" value="1"/>
</dbReference>
<dbReference type="SUPFAM" id="SSF56059">
    <property type="entry name" value="Glutathione synthetase ATP-binding domain-like"/>
    <property type="match status" value="1"/>
</dbReference>
<gene>
    <name evidence="6" type="ORF">R0137_16225</name>
</gene>
<evidence type="ECO:0000256" key="1">
    <source>
        <dbReference type="ARBA" id="ARBA00022598"/>
    </source>
</evidence>
<organism evidence="6 7">
    <name type="scientific">Congregibacter brevis</name>
    <dbReference type="NCBI Taxonomy" id="3081201"/>
    <lineage>
        <taxon>Bacteria</taxon>
        <taxon>Pseudomonadati</taxon>
        <taxon>Pseudomonadota</taxon>
        <taxon>Gammaproteobacteria</taxon>
        <taxon>Cellvibrionales</taxon>
        <taxon>Halieaceae</taxon>
        <taxon>Congregibacter</taxon>
    </lineage>
</organism>